<evidence type="ECO:0000313" key="12">
    <source>
        <dbReference type="EMBL" id="SUO96265.1"/>
    </source>
</evidence>
<organism evidence="12 13">
    <name type="scientific">Suttonella indologenes</name>
    <dbReference type="NCBI Taxonomy" id="13276"/>
    <lineage>
        <taxon>Bacteria</taxon>
        <taxon>Pseudomonadati</taxon>
        <taxon>Pseudomonadota</taxon>
        <taxon>Gammaproteobacteria</taxon>
        <taxon>Cardiobacteriales</taxon>
        <taxon>Cardiobacteriaceae</taxon>
        <taxon>Suttonella</taxon>
    </lineage>
</organism>
<keyword evidence="4" id="KW-1003">Cell membrane</keyword>
<accession>A0A380MUK3</accession>
<dbReference type="InterPro" id="IPR042094">
    <property type="entry name" value="T2SS_GspF_sf"/>
</dbReference>
<dbReference type="FunFam" id="1.20.81.30:FF:000001">
    <property type="entry name" value="Type II secretion system protein F"/>
    <property type="match status" value="2"/>
</dbReference>
<sequence length="407" mass="44927">MAAEKKEMIAFQWKGKNKQGKEISGEMEAPNEAVLKAYLARQGLASVTVKVKPKPLFGENKGKIKSKDIVFFTRQMATMLRAGMPVMRSLQLVGESIEKPKRMQEMIFDIHASIENGATFAEALKKYPIYFDDLYTSLVAAGEEAGMLEQTMDDIALNLEKSEATKKKVKKALTYPAIVMVFAIVVTAVLMIKVVPVFANFFESNGAQLPAPTQLVVNISNFMLDKGVFLIIAIVFFISSIIFVKKRNKAFADKLNRLAFKLPMIGGIIRCGANARFARTMSTLFNAGVSLMKGLAATAPATGNPIYENAIYDIRDDVQNGQQMSFAMKNTGLFPAIAVQMTAIGEESGNLGEMLGRVGLFYEEELDWRIDNLTQMIEPMIMAFLAIVVGGLMIAMYMPIFSMGSMF</sequence>
<keyword evidence="8 10" id="KW-0472">Membrane</keyword>
<evidence type="ECO:0000259" key="11">
    <source>
        <dbReference type="Pfam" id="PF00482"/>
    </source>
</evidence>
<dbReference type="InterPro" id="IPR001992">
    <property type="entry name" value="T2SS_GspF/T4SS_PilC_CS"/>
</dbReference>
<evidence type="ECO:0000313" key="13">
    <source>
        <dbReference type="Proteomes" id="UP000254575"/>
    </source>
</evidence>
<dbReference type="Gene3D" id="1.20.81.30">
    <property type="entry name" value="Type II secretion system (T2SS), domain F"/>
    <property type="match status" value="2"/>
</dbReference>
<feature type="domain" description="Type II secretion system protein GspF" evidence="11">
    <location>
        <begin position="72"/>
        <end position="196"/>
    </location>
</feature>
<gene>
    <name evidence="12" type="primary">epsF</name>
    <name evidence="12" type="ORF">NCTC10717_00912</name>
</gene>
<keyword evidence="7 10" id="KW-1133">Transmembrane helix</keyword>
<keyword evidence="13" id="KW-1185">Reference proteome</keyword>
<dbReference type="PANTHER" id="PTHR30012:SF7">
    <property type="entry name" value="PROTEIN TRANSPORT PROTEIN HOFC HOMOLOG"/>
    <property type="match status" value="1"/>
</dbReference>
<dbReference type="PANTHER" id="PTHR30012">
    <property type="entry name" value="GENERAL SECRETION PATHWAY PROTEIN"/>
    <property type="match status" value="1"/>
</dbReference>
<dbReference type="GO" id="GO:0005886">
    <property type="term" value="C:plasma membrane"/>
    <property type="evidence" value="ECO:0007669"/>
    <property type="project" value="UniProtKB-SubCell"/>
</dbReference>
<evidence type="ECO:0000256" key="2">
    <source>
        <dbReference type="ARBA" id="ARBA00005745"/>
    </source>
</evidence>
<evidence type="ECO:0000256" key="4">
    <source>
        <dbReference type="ARBA" id="ARBA00022475"/>
    </source>
</evidence>
<dbReference type="Proteomes" id="UP000254575">
    <property type="component" value="Unassembled WGS sequence"/>
</dbReference>
<dbReference type="PRINTS" id="PR00812">
    <property type="entry name" value="BCTERIALGSPF"/>
</dbReference>
<comment type="similarity">
    <text evidence="2 9">Belongs to the GSP F family.</text>
</comment>
<comment type="subcellular location">
    <subcellularLocation>
        <location evidence="1 9">Cell inner membrane</location>
        <topology evidence="1 9">Multi-pass membrane protein</topology>
    </subcellularLocation>
</comment>
<evidence type="ECO:0000256" key="7">
    <source>
        <dbReference type="ARBA" id="ARBA00022989"/>
    </source>
</evidence>
<dbReference type="AlphaFoldDB" id="A0A380MUK3"/>
<dbReference type="InterPro" id="IPR003004">
    <property type="entry name" value="GspF/PilC"/>
</dbReference>
<evidence type="ECO:0000256" key="1">
    <source>
        <dbReference type="ARBA" id="ARBA00004429"/>
    </source>
</evidence>
<dbReference type="PROSITE" id="PS00874">
    <property type="entry name" value="T2SP_F"/>
    <property type="match status" value="1"/>
</dbReference>
<evidence type="ECO:0000256" key="6">
    <source>
        <dbReference type="ARBA" id="ARBA00022692"/>
    </source>
</evidence>
<keyword evidence="3 9" id="KW-0813">Transport</keyword>
<feature type="transmembrane region" description="Helical" evidence="10">
    <location>
        <begin position="227"/>
        <end position="244"/>
    </location>
</feature>
<dbReference type="EMBL" id="UHIA01000004">
    <property type="protein sequence ID" value="SUO96265.1"/>
    <property type="molecule type" value="Genomic_DNA"/>
</dbReference>
<keyword evidence="5" id="KW-0997">Cell inner membrane</keyword>
<dbReference type="OrthoDB" id="9805682at2"/>
<feature type="transmembrane region" description="Helical" evidence="10">
    <location>
        <begin position="172"/>
        <end position="192"/>
    </location>
</feature>
<feature type="domain" description="Type II secretion system protein GspF" evidence="11">
    <location>
        <begin position="277"/>
        <end position="399"/>
    </location>
</feature>
<dbReference type="Pfam" id="PF00482">
    <property type="entry name" value="T2SSF"/>
    <property type="match status" value="2"/>
</dbReference>
<proteinExistence type="inferred from homology"/>
<evidence type="ECO:0000256" key="8">
    <source>
        <dbReference type="ARBA" id="ARBA00023136"/>
    </source>
</evidence>
<dbReference type="RefSeq" id="WP_115218188.1">
    <property type="nucleotide sequence ID" value="NZ_UHIA01000004.1"/>
</dbReference>
<evidence type="ECO:0000256" key="5">
    <source>
        <dbReference type="ARBA" id="ARBA00022519"/>
    </source>
</evidence>
<reference evidence="12 13" key="1">
    <citation type="submission" date="2018-06" db="EMBL/GenBank/DDBJ databases">
        <authorList>
            <consortium name="Pathogen Informatics"/>
            <person name="Doyle S."/>
        </authorList>
    </citation>
    <scope>NUCLEOTIDE SEQUENCE [LARGE SCALE GENOMIC DNA]</scope>
    <source>
        <strain evidence="12 13">NCTC10717</strain>
    </source>
</reference>
<dbReference type="GO" id="GO:0015628">
    <property type="term" value="P:protein secretion by the type II secretion system"/>
    <property type="evidence" value="ECO:0007669"/>
    <property type="project" value="TreeGrafter"/>
</dbReference>
<dbReference type="InterPro" id="IPR018076">
    <property type="entry name" value="T2SS_GspF_dom"/>
</dbReference>
<feature type="transmembrane region" description="Helical" evidence="10">
    <location>
        <begin position="379"/>
        <end position="400"/>
    </location>
</feature>
<evidence type="ECO:0000256" key="9">
    <source>
        <dbReference type="RuleBase" id="RU003923"/>
    </source>
</evidence>
<evidence type="ECO:0000256" key="3">
    <source>
        <dbReference type="ARBA" id="ARBA00022448"/>
    </source>
</evidence>
<evidence type="ECO:0000256" key="10">
    <source>
        <dbReference type="SAM" id="Phobius"/>
    </source>
</evidence>
<name>A0A380MUK3_9GAMM</name>
<keyword evidence="6 9" id="KW-0812">Transmembrane</keyword>
<protein>
    <submittedName>
        <fullName evidence="12">Cholera toxin secretion protein epsF</fullName>
    </submittedName>
</protein>